<sequence>MPRKIEIATKLCAQLIRYLLSKNASNMSIKIDNCESQLSIVIESRALLNNHDIDSLKSYLKTESHEEMGYYYLPLVGEYGSDEDIALIAMLVNKVEIDYDKTSSILRMSFLIGRNK</sequence>
<gene>
    <name evidence="1" type="ordered locus">Tlet_1929</name>
</gene>
<dbReference type="STRING" id="416591.Tlet_1929"/>
<name>A8F8J9_PSELT</name>
<reference evidence="1 2" key="2">
    <citation type="journal article" date="2009" name="Proc. Natl. Acad. Sci. U.S.A.">
        <title>On the chimeric nature, thermophilic origin, and phylogenetic placement of the Thermotogales.</title>
        <authorList>
            <person name="Zhaxybayeva O."/>
            <person name="Swithers K.S."/>
            <person name="Lapierre P."/>
            <person name="Fournier G.P."/>
            <person name="Bickhart D.M."/>
            <person name="DeBoy R.T."/>
            <person name="Nelson K.E."/>
            <person name="Nesbo C.L."/>
            <person name="Doolittle W.F."/>
            <person name="Gogarten J.P."/>
            <person name="Noll K.M."/>
        </authorList>
    </citation>
    <scope>NUCLEOTIDE SEQUENCE [LARGE SCALE GENOMIC DNA]</scope>
    <source>
        <strain evidence="2">ATCC BAA-301 / DSM 14385 / NBRC 107922 / TMO</strain>
    </source>
</reference>
<dbReference type="HOGENOM" id="CLU_165264_0_0_0"/>
<keyword evidence="2" id="KW-1185">Reference proteome</keyword>
<dbReference type="RefSeq" id="WP_012003959.1">
    <property type="nucleotide sequence ID" value="NC_009828.1"/>
</dbReference>
<reference evidence="1 2" key="1">
    <citation type="submission" date="2007-08" db="EMBL/GenBank/DDBJ databases">
        <title>Complete sequence of Thermotoga lettingae TMO.</title>
        <authorList>
            <consortium name="US DOE Joint Genome Institute"/>
            <person name="Copeland A."/>
            <person name="Lucas S."/>
            <person name="Lapidus A."/>
            <person name="Barry K."/>
            <person name="Glavina del Rio T."/>
            <person name="Dalin E."/>
            <person name="Tice H."/>
            <person name="Pitluck S."/>
            <person name="Foster B."/>
            <person name="Bruce D."/>
            <person name="Schmutz J."/>
            <person name="Larimer F."/>
            <person name="Land M."/>
            <person name="Hauser L."/>
            <person name="Kyrpides N."/>
            <person name="Mikhailova N."/>
            <person name="Nelson K."/>
            <person name="Gogarten J.P."/>
            <person name="Noll K."/>
            <person name="Richardson P."/>
        </authorList>
    </citation>
    <scope>NUCLEOTIDE SEQUENCE [LARGE SCALE GENOMIC DNA]</scope>
    <source>
        <strain evidence="2">ATCC BAA-301 / DSM 14385 / NBRC 107922 / TMO</strain>
    </source>
</reference>
<dbReference type="KEGG" id="tle:Tlet_1929"/>
<proteinExistence type="predicted"/>
<evidence type="ECO:0000313" key="1">
    <source>
        <dbReference type="EMBL" id="ABV34483.1"/>
    </source>
</evidence>
<evidence type="ECO:0000313" key="2">
    <source>
        <dbReference type="Proteomes" id="UP000002016"/>
    </source>
</evidence>
<protein>
    <submittedName>
        <fullName evidence="1">Uncharacterized protein</fullName>
    </submittedName>
</protein>
<dbReference type="EMBL" id="CP000812">
    <property type="protein sequence ID" value="ABV34483.1"/>
    <property type="molecule type" value="Genomic_DNA"/>
</dbReference>
<dbReference type="Proteomes" id="UP000002016">
    <property type="component" value="Chromosome"/>
</dbReference>
<dbReference type="OrthoDB" id="47971at2"/>
<accession>A8F8J9</accession>
<organism evidence="1 2">
    <name type="scientific">Pseudothermotoga lettingae (strain ATCC BAA-301 / DSM 14385 / NBRC 107922 / TMO)</name>
    <name type="common">Thermotoga lettingae</name>
    <dbReference type="NCBI Taxonomy" id="416591"/>
    <lineage>
        <taxon>Bacteria</taxon>
        <taxon>Thermotogati</taxon>
        <taxon>Thermotogota</taxon>
        <taxon>Thermotogae</taxon>
        <taxon>Thermotogales</taxon>
        <taxon>Thermotogaceae</taxon>
        <taxon>Pseudothermotoga</taxon>
    </lineage>
</organism>
<dbReference type="AlphaFoldDB" id="A8F8J9"/>